<dbReference type="InterPro" id="IPR003507">
    <property type="entry name" value="S66_fam"/>
</dbReference>
<dbReference type="SUPFAM" id="SSF141986">
    <property type="entry name" value="LD-carboxypeptidase A C-terminal domain-like"/>
    <property type="match status" value="1"/>
</dbReference>
<protein>
    <submittedName>
        <fullName evidence="5">LD-carboxypeptidase</fullName>
    </submittedName>
</protein>
<feature type="domain" description="LD-carboxypeptidase C-terminal" evidence="4">
    <location>
        <begin position="208"/>
        <end position="328"/>
    </location>
</feature>
<dbReference type="Gene3D" id="3.40.50.10740">
    <property type="entry name" value="Class I glutamine amidotransferase-like"/>
    <property type="match status" value="1"/>
</dbReference>
<accession>A0A8J3R676</accession>
<evidence type="ECO:0000259" key="3">
    <source>
        <dbReference type="Pfam" id="PF02016"/>
    </source>
</evidence>
<dbReference type="InterPro" id="IPR029062">
    <property type="entry name" value="Class_I_gatase-like"/>
</dbReference>
<dbReference type="Pfam" id="PF17676">
    <property type="entry name" value="Peptidase_S66C"/>
    <property type="match status" value="1"/>
</dbReference>
<dbReference type="InterPro" id="IPR027461">
    <property type="entry name" value="Carboxypeptidase_A_C_sf"/>
</dbReference>
<feature type="domain" description="LD-carboxypeptidase N-terminal" evidence="3">
    <location>
        <begin position="15"/>
        <end position="134"/>
    </location>
</feature>
<keyword evidence="2" id="KW-0378">Hydrolase</keyword>
<proteinExistence type="inferred from homology"/>
<dbReference type="InterPro" id="IPR027478">
    <property type="entry name" value="LdcA_N"/>
</dbReference>
<comment type="caution">
    <text evidence="5">The sequence shown here is derived from an EMBL/GenBank/DDBJ whole genome shotgun (WGS) entry which is preliminary data.</text>
</comment>
<dbReference type="InterPro" id="IPR040921">
    <property type="entry name" value="Peptidase_S66C"/>
</dbReference>
<evidence type="ECO:0000256" key="1">
    <source>
        <dbReference type="ARBA" id="ARBA00010233"/>
    </source>
</evidence>
<comment type="similarity">
    <text evidence="1">Belongs to the peptidase S66 family.</text>
</comment>
<evidence type="ECO:0000256" key="2">
    <source>
        <dbReference type="ARBA" id="ARBA00022801"/>
    </source>
</evidence>
<organism evidence="5 6">
    <name type="scientific">Sphaerimonospora thailandensis</name>
    <dbReference type="NCBI Taxonomy" id="795644"/>
    <lineage>
        <taxon>Bacteria</taxon>
        <taxon>Bacillati</taxon>
        <taxon>Actinomycetota</taxon>
        <taxon>Actinomycetes</taxon>
        <taxon>Streptosporangiales</taxon>
        <taxon>Streptosporangiaceae</taxon>
        <taxon>Sphaerimonospora</taxon>
    </lineage>
</organism>
<evidence type="ECO:0000259" key="4">
    <source>
        <dbReference type="Pfam" id="PF17676"/>
    </source>
</evidence>
<evidence type="ECO:0000313" key="5">
    <source>
        <dbReference type="EMBL" id="GIH68586.1"/>
    </source>
</evidence>
<gene>
    <name evidence="5" type="primary">mccF</name>
    <name evidence="5" type="ORF">Mth01_08390</name>
</gene>
<dbReference type="Gene3D" id="3.50.30.60">
    <property type="entry name" value="LD-carboxypeptidase A C-terminal domain-like"/>
    <property type="match status" value="1"/>
</dbReference>
<dbReference type="AlphaFoldDB" id="A0A8J3R676"/>
<dbReference type="Proteomes" id="UP000610966">
    <property type="component" value="Unassembled WGS sequence"/>
</dbReference>
<dbReference type="RefSeq" id="WP_204011429.1">
    <property type="nucleotide sequence ID" value="NZ_BOOG01000008.1"/>
</dbReference>
<evidence type="ECO:0000313" key="6">
    <source>
        <dbReference type="Proteomes" id="UP000610966"/>
    </source>
</evidence>
<dbReference type="EMBL" id="BOOG01000008">
    <property type="protein sequence ID" value="GIH68586.1"/>
    <property type="molecule type" value="Genomic_DNA"/>
</dbReference>
<reference evidence="5" key="1">
    <citation type="submission" date="2021-01" db="EMBL/GenBank/DDBJ databases">
        <title>Whole genome shotgun sequence of Sphaerimonospora thailandensis NBRC 107569.</title>
        <authorList>
            <person name="Komaki H."/>
            <person name="Tamura T."/>
        </authorList>
    </citation>
    <scope>NUCLEOTIDE SEQUENCE</scope>
    <source>
        <strain evidence="5">NBRC 107569</strain>
    </source>
</reference>
<dbReference type="InterPro" id="IPR040449">
    <property type="entry name" value="Peptidase_S66_N"/>
</dbReference>
<name>A0A8J3R676_9ACTN</name>
<sequence>MKIRYPAPLRPGDRVGVTAPSSGIDESLRDRLRVAIRMVEERGYQVVVGECLDGAGHVSAPAADRARELTAMLTDPGIRAVVPPWGGETAIDLLPLLDWDALREAEPTWLVGYSDMSTIITPLTLLTGVATVHGNNLMDTPYHAPEGLATWLDIVEMAPGTTFTQIPPGRYRARGWDDYRTVPEACEFTLDTPGRWTRLDGDGDVEVEGRLIGGCIETVCNIAGTPYGDIAAFARAMAPEGLIVYVEADGHDAAAICRNLHGMRLAGFFSGAVAVLVGRTRAPGIDSLSQHEAVLDALGGLAVPIIADVECGHVPPYLPIVNGARGRLRYGGHRDELTQTLN</sequence>
<dbReference type="GO" id="GO:0016787">
    <property type="term" value="F:hydrolase activity"/>
    <property type="evidence" value="ECO:0007669"/>
    <property type="project" value="UniProtKB-KW"/>
</dbReference>
<dbReference type="PIRSF" id="PIRSF028757">
    <property type="entry name" value="LD-carboxypeptidase"/>
    <property type="match status" value="1"/>
</dbReference>
<keyword evidence="6" id="KW-1185">Reference proteome</keyword>
<dbReference type="SUPFAM" id="SSF52317">
    <property type="entry name" value="Class I glutamine amidotransferase-like"/>
    <property type="match status" value="1"/>
</dbReference>
<dbReference type="CDD" id="cd07062">
    <property type="entry name" value="Peptidase_S66_mccF_like"/>
    <property type="match status" value="1"/>
</dbReference>
<dbReference type="PANTHER" id="PTHR30237:SF5">
    <property type="entry name" value="CARBOXYPEPTIDASE VC_A0337-RELATED"/>
    <property type="match status" value="1"/>
</dbReference>
<dbReference type="Pfam" id="PF02016">
    <property type="entry name" value="Peptidase_S66"/>
    <property type="match status" value="1"/>
</dbReference>
<dbReference type="PANTHER" id="PTHR30237">
    <property type="entry name" value="MURAMOYLTETRAPEPTIDE CARBOXYPEPTIDASE"/>
    <property type="match status" value="1"/>
</dbReference>